<reference evidence="4" key="1">
    <citation type="journal article" date="2019" name="Int. J. Syst. Evol. Microbiol.">
        <title>The Global Catalogue of Microorganisms (GCM) 10K type strain sequencing project: providing services to taxonomists for standard genome sequencing and annotation.</title>
        <authorList>
            <consortium name="The Broad Institute Genomics Platform"/>
            <consortium name="The Broad Institute Genome Sequencing Center for Infectious Disease"/>
            <person name="Wu L."/>
            <person name="Ma J."/>
        </authorList>
    </citation>
    <scope>NUCLEOTIDE SEQUENCE [LARGE SCALE GENOMIC DNA]</scope>
    <source>
        <strain evidence="4">JCM 17841</strain>
    </source>
</reference>
<protein>
    <recommendedName>
        <fullName evidence="5">DUF4369 domain-containing protein</fullName>
    </recommendedName>
</protein>
<keyword evidence="2" id="KW-0732">Signal</keyword>
<gene>
    <name evidence="3" type="ORF">GCM10023172_19800</name>
</gene>
<keyword evidence="1" id="KW-0175">Coiled coil</keyword>
<organism evidence="3 4">
    <name type="scientific">Hymenobacter ginsengisoli</name>
    <dbReference type="NCBI Taxonomy" id="1051626"/>
    <lineage>
        <taxon>Bacteria</taxon>
        <taxon>Pseudomonadati</taxon>
        <taxon>Bacteroidota</taxon>
        <taxon>Cytophagia</taxon>
        <taxon>Cytophagales</taxon>
        <taxon>Hymenobacteraceae</taxon>
        <taxon>Hymenobacter</taxon>
    </lineage>
</organism>
<proteinExistence type="predicted"/>
<evidence type="ECO:0008006" key="5">
    <source>
        <dbReference type="Google" id="ProtNLM"/>
    </source>
</evidence>
<evidence type="ECO:0000256" key="2">
    <source>
        <dbReference type="SAM" id="SignalP"/>
    </source>
</evidence>
<feature type="signal peptide" evidence="2">
    <location>
        <begin position="1"/>
        <end position="23"/>
    </location>
</feature>
<accession>A0ABP8QAP2</accession>
<evidence type="ECO:0000313" key="4">
    <source>
        <dbReference type="Proteomes" id="UP001501243"/>
    </source>
</evidence>
<dbReference type="Proteomes" id="UP001501243">
    <property type="component" value="Unassembled WGS sequence"/>
</dbReference>
<evidence type="ECO:0000256" key="1">
    <source>
        <dbReference type="SAM" id="Coils"/>
    </source>
</evidence>
<feature type="chain" id="PRO_5045791697" description="DUF4369 domain-containing protein" evidence="2">
    <location>
        <begin position="24"/>
        <end position="247"/>
    </location>
</feature>
<comment type="caution">
    <text evidence="3">The sequence shown here is derived from an EMBL/GenBank/DDBJ whole genome shotgun (WGS) entry which is preliminary data.</text>
</comment>
<feature type="coiled-coil region" evidence="1">
    <location>
        <begin position="157"/>
        <end position="216"/>
    </location>
</feature>
<evidence type="ECO:0000313" key="3">
    <source>
        <dbReference type="EMBL" id="GAA4500094.1"/>
    </source>
</evidence>
<keyword evidence="4" id="KW-1185">Reference proteome</keyword>
<dbReference type="EMBL" id="BAABGQ010000006">
    <property type="protein sequence ID" value="GAA4500094.1"/>
    <property type="molecule type" value="Genomic_DNA"/>
</dbReference>
<name>A0ABP8QAP2_9BACT</name>
<dbReference type="RefSeq" id="WP_208131303.1">
    <property type="nucleotide sequence ID" value="NZ_BAABGQ010000006.1"/>
</dbReference>
<sequence length="247" mass="27451">MLRQLSLLLLFSVLLAPAAHSQAYEPGQNYVVRQGQLPYAGRTQYSVNVVVDGNEDKTRDFLQSFMKDTYRVPLKSGLVNMVTKKNGVLSAKQVAGTNISSRPVDIYAATTALTDSTTEVALFGGFGEKTFFSPDLTTTEFKRLQAMLERYAPAARVNAFRQQVLEAEAEVAAIDKEKEKINHNMDNTRANTAANLRRIEELLRQNKANAQSLSQDSVRLISNGQLREVKSQVVERRKTRLAGVVAK</sequence>